<evidence type="ECO:0000256" key="6">
    <source>
        <dbReference type="ARBA" id="ARBA00022737"/>
    </source>
</evidence>
<evidence type="ECO:0000259" key="10">
    <source>
        <dbReference type="PROSITE" id="PS51873"/>
    </source>
</evidence>
<dbReference type="Gene3D" id="1.20.120.1750">
    <property type="match status" value="1"/>
</dbReference>
<keyword evidence="6" id="KW-0677">Repeat</keyword>
<keyword evidence="8" id="KW-0833">Ubl conjugation pathway</keyword>
<dbReference type="AlphaFoldDB" id="A0A9Q0GT08"/>
<dbReference type="EMBL" id="JAMYWD010000012">
    <property type="protein sequence ID" value="KAJ4952541.1"/>
    <property type="molecule type" value="Genomic_DNA"/>
</dbReference>
<dbReference type="OrthoDB" id="10009520at2759"/>
<name>A0A9Q0GT08_9MAGN</name>
<keyword evidence="4" id="KW-0808">Transferase</keyword>
<evidence type="ECO:0000256" key="8">
    <source>
        <dbReference type="ARBA" id="ARBA00022786"/>
    </source>
</evidence>
<dbReference type="GO" id="GO:0008270">
    <property type="term" value="F:zinc ion binding"/>
    <property type="evidence" value="ECO:0007669"/>
    <property type="project" value="UniProtKB-KW"/>
</dbReference>
<keyword evidence="9" id="KW-0862">Zinc</keyword>
<dbReference type="Pfam" id="PF01485">
    <property type="entry name" value="IBR"/>
    <property type="match status" value="1"/>
</dbReference>
<dbReference type="InterPro" id="IPR044066">
    <property type="entry name" value="TRIAD_supradom"/>
</dbReference>
<dbReference type="EC" id="2.3.2.31" evidence="3"/>
<comment type="catalytic activity">
    <reaction evidence="1">
        <text>[E2 ubiquitin-conjugating enzyme]-S-ubiquitinyl-L-cysteine + [acceptor protein]-L-lysine = [E2 ubiquitin-conjugating enzyme]-L-cysteine + [acceptor protein]-N(6)-ubiquitinyl-L-lysine.</text>
        <dbReference type="EC" id="2.3.2.31"/>
    </reaction>
</comment>
<sequence length="184" mass="21670">MFRNKMTYRHSYCRECIGKHVASKIKENVNMVKCPDLNCKAVLEPYQCRSIVPDEVLDHWSTSMCESLILDSRMFYCPFKDCSGVMLVDEDGGEISQSECPYCWRLFCAQCKVPWHSGIMCKMLWRLDKNDTGREDLMAIELANKLKWKRCPQCNFVVERREGYRHIICMPIFCWECSHTPITK</sequence>
<dbReference type="Gene3D" id="3.30.40.10">
    <property type="entry name" value="Zinc/RING finger domain, C3HC4 (zinc finger)"/>
    <property type="match status" value="1"/>
</dbReference>
<evidence type="ECO:0000313" key="11">
    <source>
        <dbReference type="EMBL" id="KAJ4952541.1"/>
    </source>
</evidence>
<dbReference type="PROSITE" id="PS51873">
    <property type="entry name" value="TRIAD"/>
    <property type="match status" value="1"/>
</dbReference>
<protein>
    <recommendedName>
        <fullName evidence="3">RBR-type E3 ubiquitin transferase</fullName>
        <ecNumber evidence="3">2.3.2.31</ecNumber>
    </recommendedName>
</protein>
<evidence type="ECO:0000256" key="5">
    <source>
        <dbReference type="ARBA" id="ARBA00022723"/>
    </source>
</evidence>
<evidence type="ECO:0000313" key="12">
    <source>
        <dbReference type="Proteomes" id="UP001141806"/>
    </source>
</evidence>
<keyword evidence="12" id="KW-1185">Reference proteome</keyword>
<dbReference type="SMART" id="SM00647">
    <property type="entry name" value="IBR"/>
    <property type="match status" value="1"/>
</dbReference>
<dbReference type="InterPro" id="IPR013083">
    <property type="entry name" value="Znf_RING/FYVE/PHD"/>
</dbReference>
<dbReference type="InterPro" id="IPR002867">
    <property type="entry name" value="IBR_dom"/>
</dbReference>
<organism evidence="11 12">
    <name type="scientific">Protea cynaroides</name>
    <dbReference type="NCBI Taxonomy" id="273540"/>
    <lineage>
        <taxon>Eukaryota</taxon>
        <taxon>Viridiplantae</taxon>
        <taxon>Streptophyta</taxon>
        <taxon>Embryophyta</taxon>
        <taxon>Tracheophyta</taxon>
        <taxon>Spermatophyta</taxon>
        <taxon>Magnoliopsida</taxon>
        <taxon>Proteales</taxon>
        <taxon>Proteaceae</taxon>
        <taxon>Protea</taxon>
    </lineage>
</organism>
<feature type="domain" description="RING-type" evidence="10">
    <location>
        <begin position="1"/>
        <end position="184"/>
    </location>
</feature>
<dbReference type="PANTHER" id="PTHR11685">
    <property type="entry name" value="RBR FAMILY RING FINGER AND IBR DOMAIN-CONTAINING"/>
    <property type="match status" value="1"/>
</dbReference>
<reference evidence="11" key="1">
    <citation type="journal article" date="2023" name="Plant J.">
        <title>The genome of the king protea, Protea cynaroides.</title>
        <authorList>
            <person name="Chang J."/>
            <person name="Duong T.A."/>
            <person name="Schoeman C."/>
            <person name="Ma X."/>
            <person name="Roodt D."/>
            <person name="Barker N."/>
            <person name="Li Z."/>
            <person name="Van de Peer Y."/>
            <person name="Mizrachi E."/>
        </authorList>
    </citation>
    <scope>NUCLEOTIDE SEQUENCE</scope>
    <source>
        <tissue evidence="11">Young leaves</tissue>
    </source>
</reference>
<gene>
    <name evidence="11" type="ORF">NE237_029373</name>
</gene>
<evidence type="ECO:0000256" key="9">
    <source>
        <dbReference type="ARBA" id="ARBA00022833"/>
    </source>
</evidence>
<dbReference type="GO" id="GO:0061630">
    <property type="term" value="F:ubiquitin protein ligase activity"/>
    <property type="evidence" value="ECO:0007669"/>
    <property type="project" value="UniProtKB-EC"/>
</dbReference>
<comment type="cofactor">
    <cofactor evidence="2">
        <name>Zn(2+)</name>
        <dbReference type="ChEBI" id="CHEBI:29105"/>
    </cofactor>
</comment>
<keyword evidence="7" id="KW-0863">Zinc-finger</keyword>
<dbReference type="SUPFAM" id="SSF57850">
    <property type="entry name" value="RING/U-box"/>
    <property type="match status" value="3"/>
</dbReference>
<evidence type="ECO:0000256" key="1">
    <source>
        <dbReference type="ARBA" id="ARBA00001798"/>
    </source>
</evidence>
<accession>A0A9Q0GT08</accession>
<evidence type="ECO:0000256" key="4">
    <source>
        <dbReference type="ARBA" id="ARBA00022679"/>
    </source>
</evidence>
<evidence type="ECO:0000256" key="3">
    <source>
        <dbReference type="ARBA" id="ARBA00012251"/>
    </source>
</evidence>
<dbReference type="InterPro" id="IPR031127">
    <property type="entry name" value="E3_UB_ligase_RBR"/>
</dbReference>
<dbReference type="GO" id="GO:0016567">
    <property type="term" value="P:protein ubiquitination"/>
    <property type="evidence" value="ECO:0007669"/>
    <property type="project" value="InterPro"/>
</dbReference>
<comment type="caution">
    <text evidence="11">The sequence shown here is derived from an EMBL/GenBank/DDBJ whole genome shotgun (WGS) entry which is preliminary data.</text>
</comment>
<evidence type="ECO:0000256" key="2">
    <source>
        <dbReference type="ARBA" id="ARBA00001947"/>
    </source>
</evidence>
<dbReference type="CDD" id="cd22582">
    <property type="entry name" value="BRcat_RBR_unk"/>
    <property type="match status" value="1"/>
</dbReference>
<keyword evidence="5" id="KW-0479">Metal-binding</keyword>
<dbReference type="Proteomes" id="UP001141806">
    <property type="component" value="Unassembled WGS sequence"/>
</dbReference>
<proteinExistence type="predicted"/>
<evidence type="ECO:0000256" key="7">
    <source>
        <dbReference type="ARBA" id="ARBA00022771"/>
    </source>
</evidence>